<reference evidence="2" key="1">
    <citation type="submission" date="2023-10" db="EMBL/GenBank/DDBJ databases">
        <authorList>
            <person name="Hackl T."/>
        </authorList>
    </citation>
    <scope>NUCLEOTIDE SEQUENCE</scope>
</reference>
<dbReference type="AlphaFoldDB" id="A0AAI8VM49"/>
<feature type="compositionally biased region" description="Low complexity" evidence="1">
    <location>
        <begin position="45"/>
        <end position="60"/>
    </location>
</feature>
<dbReference type="EMBL" id="CAUWAG010000014">
    <property type="protein sequence ID" value="CAJ2510375.1"/>
    <property type="molecule type" value="Genomic_DNA"/>
</dbReference>
<name>A0AAI8VM49_9PEZI</name>
<evidence type="ECO:0000256" key="1">
    <source>
        <dbReference type="SAM" id="MobiDB-lite"/>
    </source>
</evidence>
<gene>
    <name evidence="2" type="ORF">KHLLAP_LOCUS10843</name>
</gene>
<feature type="region of interest" description="Disordered" evidence="1">
    <location>
        <begin position="1"/>
        <end position="95"/>
    </location>
</feature>
<comment type="caution">
    <text evidence="2">The sequence shown here is derived from an EMBL/GenBank/DDBJ whole genome shotgun (WGS) entry which is preliminary data.</text>
</comment>
<dbReference type="Proteomes" id="UP001295740">
    <property type="component" value="Unassembled WGS sequence"/>
</dbReference>
<sequence>MTTSQPSIQLPLDLDLNPSLVLHKTQHDDGRPPASTAPTKKRRPSPASRASGRTTATSSSLIRARDDTGRRMGRRVPGRLHARISRERPPLISDRPCTLWDGVEIRDRCGGAAGAAGTCVFGFPAAGAFTRSRGL</sequence>
<evidence type="ECO:0000313" key="3">
    <source>
        <dbReference type="Proteomes" id="UP001295740"/>
    </source>
</evidence>
<organism evidence="2 3">
    <name type="scientific">Anthostomella pinea</name>
    <dbReference type="NCBI Taxonomy" id="933095"/>
    <lineage>
        <taxon>Eukaryota</taxon>
        <taxon>Fungi</taxon>
        <taxon>Dikarya</taxon>
        <taxon>Ascomycota</taxon>
        <taxon>Pezizomycotina</taxon>
        <taxon>Sordariomycetes</taxon>
        <taxon>Xylariomycetidae</taxon>
        <taxon>Xylariales</taxon>
        <taxon>Xylariaceae</taxon>
        <taxon>Anthostomella</taxon>
    </lineage>
</organism>
<proteinExistence type="predicted"/>
<protein>
    <submittedName>
        <fullName evidence="2">Uu.00g050780.m01.CDS01</fullName>
    </submittedName>
</protein>
<feature type="compositionally biased region" description="Basic residues" evidence="1">
    <location>
        <begin position="71"/>
        <end position="83"/>
    </location>
</feature>
<keyword evidence="3" id="KW-1185">Reference proteome</keyword>
<accession>A0AAI8VM49</accession>
<evidence type="ECO:0000313" key="2">
    <source>
        <dbReference type="EMBL" id="CAJ2510375.1"/>
    </source>
</evidence>